<protein>
    <submittedName>
        <fullName evidence="3">Uncharacterized protein</fullName>
    </submittedName>
</protein>
<sequence>MHRQSLGSPASKLHLKDESLGSETHKLNTNDICGQEEEKEENKTLKLKPKISKSPEKYIHFIPILTLFCFLILYLSSHNPSPNDLAQFNGFKHFPKPIDSEDGIEELERILKVKNGEILAIRSLKNLEEKTANENRKTRLHRKMADF</sequence>
<keyword evidence="2" id="KW-0812">Transmembrane</keyword>
<organism evidence="3 4">
    <name type="scientific">Abeliophyllum distichum</name>
    <dbReference type="NCBI Taxonomy" id="126358"/>
    <lineage>
        <taxon>Eukaryota</taxon>
        <taxon>Viridiplantae</taxon>
        <taxon>Streptophyta</taxon>
        <taxon>Embryophyta</taxon>
        <taxon>Tracheophyta</taxon>
        <taxon>Spermatophyta</taxon>
        <taxon>Magnoliopsida</taxon>
        <taxon>eudicotyledons</taxon>
        <taxon>Gunneridae</taxon>
        <taxon>Pentapetalae</taxon>
        <taxon>asterids</taxon>
        <taxon>lamiids</taxon>
        <taxon>Lamiales</taxon>
        <taxon>Oleaceae</taxon>
        <taxon>Forsythieae</taxon>
        <taxon>Abeliophyllum</taxon>
    </lineage>
</organism>
<keyword evidence="2" id="KW-0472">Membrane</keyword>
<evidence type="ECO:0000313" key="4">
    <source>
        <dbReference type="Proteomes" id="UP001604336"/>
    </source>
</evidence>
<accession>A0ABD1U021</accession>
<dbReference type="Proteomes" id="UP001604336">
    <property type="component" value="Unassembled WGS sequence"/>
</dbReference>
<dbReference type="PANTHER" id="PTHR35297">
    <property type="entry name" value="PROTEIN, PUTATIVE-RELATED"/>
    <property type="match status" value="1"/>
</dbReference>
<evidence type="ECO:0000313" key="3">
    <source>
        <dbReference type="EMBL" id="KAL2518332.1"/>
    </source>
</evidence>
<evidence type="ECO:0000256" key="1">
    <source>
        <dbReference type="SAM" id="MobiDB-lite"/>
    </source>
</evidence>
<gene>
    <name evidence="3" type="ORF">Adt_14579</name>
</gene>
<dbReference type="AlphaFoldDB" id="A0ABD1U021"/>
<feature type="compositionally biased region" description="Basic and acidic residues" evidence="1">
    <location>
        <begin position="14"/>
        <end position="28"/>
    </location>
</feature>
<reference evidence="4" key="1">
    <citation type="submission" date="2024-07" db="EMBL/GenBank/DDBJ databases">
        <title>Two chromosome-level genome assemblies of Korean endemic species Abeliophyllum distichum and Forsythia ovata (Oleaceae).</title>
        <authorList>
            <person name="Jang H."/>
        </authorList>
    </citation>
    <scope>NUCLEOTIDE SEQUENCE [LARGE SCALE GENOMIC DNA]</scope>
</reference>
<keyword evidence="4" id="KW-1185">Reference proteome</keyword>
<name>A0ABD1U021_9LAMI</name>
<keyword evidence="2" id="KW-1133">Transmembrane helix</keyword>
<dbReference type="PANTHER" id="PTHR35297:SF2">
    <property type="entry name" value="PROTEIN, PUTATIVE-RELATED"/>
    <property type="match status" value="1"/>
</dbReference>
<dbReference type="EMBL" id="JBFOLK010000004">
    <property type="protein sequence ID" value="KAL2518332.1"/>
    <property type="molecule type" value="Genomic_DNA"/>
</dbReference>
<feature type="region of interest" description="Disordered" evidence="1">
    <location>
        <begin position="1"/>
        <end position="44"/>
    </location>
</feature>
<comment type="caution">
    <text evidence="3">The sequence shown here is derived from an EMBL/GenBank/DDBJ whole genome shotgun (WGS) entry which is preliminary data.</text>
</comment>
<proteinExistence type="predicted"/>
<feature type="transmembrane region" description="Helical" evidence="2">
    <location>
        <begin position="58"/>
        <end position="76"/>
    </location>
</feature>
<evidence type="ECO:0000256" key="2">
    <source>
        <dbReference type="SAM" id="Phobius"/>
    </source>
</evidence>